<organism evidence="1 2">
    <name type="scientific">Ophiocordyceps polyrhachis-furcata BCC 54312</name>
    <dbReference type="NCBI Taxonomy" id="1330021"/>
    <lineage>
        <taxon>Eukaryota</taxon>
        <taxon>Fungi</taxon>
        <taxon>Dikarya</taxon>
        <taxon>Ascomycota</taxon>
        <taxon>Pezizomycotina</taxon>
        <taxon>Sordariomycetes</taxon>
        <taxon>Hypocreomycetidae</taxon>
        <taxon>Hypocreales</taxon>
        <taxon>Ophiocordycipitaceae</taxon>
        <taxon>Ophiocordyceps</taxon>
    </lineage>
</organism>
<sequence>MGKDAGCLKKPSSIARVLYTEVRIKRYNPSRVLFNTTCISESCYFTSSIKAVLQQRAMSTYLSTYPGMAEACGTARLGKDGKVTMRRLTSDAFPSLLVFNEGLLPQFLCLDLPNIDP</sequence>
<protein>
    <submittedName>
        <fullName evidence="1">Uncharacterized protein</fullName>
    </submittedName>
</protein>
<comment type="caution">
    <text evidence="1">The sequence shown here is derived from an EMBL/GenBank/DDBJ whole genome shotgun (WGS) entry which is preliminary data.</text>
</comment>
<keyword evidence="2" id="KW-1185">Reference proteome</keyword>
<evidence type="ECO:0000313" key="1">
    <source>
        <dbReference type="EMBL" id="RCI07968.1"/>
    </source>
</evidence>
<gene>
    <name evidence="1" type="ORF">L249_7874</name>
</gene>
<name>A0A367L0L5_9HYPO</name>
<accession>A0A367L0L5</accession>
<dbReference type="EMBL" id="LKCN02000022">
    <property type="protein sequence ID" value="RCI07968.1"/>
    <property type="molecule type" value="Genomic_DNA"/>
</dbReference>
<dbReference type="Proteomes" id="UP000253664">
    <property type="component" value="Unassembled WGS sequence"/>
</dbReference>
<reference evidence="1 2" key="1">
    <citation type="journal article" date="2015" name="BMC Genomics">
        <title>Insights from the genome of Ophiocordyceps polyrhachis-furcata to pathogenicity and host specificity in insect fungi.</title>
        <authorList>
            <person name="Wichadakul D."/>
            <person name="Kobmoo N."/>
            <person name="Ingsriswang S."/>
            <person name="Tangphatsornruang S."/>
            <person name="Chantasingh D."/>
            <person name="Luangsa-ard J.J."/>
            <person name="Eurwilaichitr L."/>
        </authorList>
    </citation>
    <scope>NUCLEOTIDE SEQUENCE [LARGE SCALE GENOMIC DNA]</scope>
    <source>
        <strain evidence="1 2">BCC 54312</strain>
    </source>
</reference>
<dbReference type="AlphaFoldDB" id="A0A367L0L5"/>
<evidence type="ECO:0000313" key="2">
    <source>
        <dbReference type="Proteomes" id="UP000253664"/>
    </source>
</evidence>
<proteinExistence type="predicted"/>